<name>A0AAN7H9I8_9PEZI</name>
<dbReference type="EMBL" id="MU860745">
    <property type="protein sequence ID" value="KAK4232955.1"/>
    <property type="molecule type" value="Genomic_DNA"/>
</dbReference>
<gene>
    <name evidence="1" type="ORF">C8A03DRAFT_19870</name>
</gene>
<keyword evidence="2" id="KW-1185">Reference proteome</keyword>
<organism evidence="1 2">
    <name type="scientific">Achaetomium macrosporum</name>
    <dbReference type="NCBI Taxonomy" id="79813"/>
    <lineage>
        <taxon>Eukaryota</taxon>
        <taxon>Fungi</taxon>
        <taxon>Dikarya</taxon>
        <taxon>Ascomycota</taxon>
        <taxon>Pezizomycotina</taxon>
        <taxon>Sordariomycetes</taxon>
        <taxon>Sordariomycetidae</taxon>
        <taxon>Sordariales</taxon>
        <taxon>Chaetomiaceae</taxon>
        <taxon>Achaetomium</taxon>
    </lineage>
</organism>
<accession>A0AAN7H9I8</accession>
<evidence type="ECO:0000313" key="2">
    <source>
        <dbReference type="Proteomes" id="UP001303760"/>
    </source>
</evidence>
<evidence type="ECO:0000313" key="1">
    <source>
        <dbReference type="EMBL" id="KAK4232955.1"/>
    </source>
</evidence>
<reference evidence="1" key="2">
    <citation type="submission" date="2023-05" db="EMBL/GenBank/DDBJ databases">
        <authorList>
            <consortium name="Lawrence Berkeley National Laboratory"/>
            <person name="Steindorff A."/>
            <person name="Hensen N."/>
            <person name="Bonometti L."/>
            <person name="Westerberg I."/>
            <person name="Brannstrom I.O."/>
            <person name="Guillou S."/>
            <person name="Cros-Aarteil S."/>
            <person name="Calhoun S."/>
            <person name="Haridas S."/>
            <person name="Kuo A."/>
            <person name="Mondo S."/>
            <person name="Pangilinan J."/>
            <person name="Riley R."/>
            <person name="Labutti K."/>
            <person name="Andreopoulos B."/>
            <person name="Lipzen A."/>
            <person name="Chen C."/>
            <person name="Yanf M."/>
            <person name="Daum C."/>
            <person name="Ng V."/>
            <person name="Clum A."/>
            <person name="Ohm R."/>
            <person name="Martin F."/>
            <person name="Silar P."/>
            <person name="Natvig D."/>
            <person name="Lalanne C."/>
            <person name="Gautier V."/>
            <person name="Ament-Velasquez S.L."/>
            <person name="Kruys A."/>
            <person name="Hutchinson M.I."/>
            <person name="Powell A.J."/>
            <person name="Barry K."/>
            <person name="Miller A.N."/>
            <person name="Grigoriev I.V."/>
            <person name="Debuchy R."/>
            <person name="Gladieux P."/>
            <person name="Thoren M.H."/>
            <person name="Johannesson H."/>
        </authorList>
    </citation>
    <scope>NUCLEOTIDE SEQUENCE</scope>
    <source>
        <strain evidence="1">CBS 532.94</strain>
    </source>
</reference>
<reference evidence="1" key="1">
    <citation type="journal article" date="2023" name="Mol. Phylogenet. Evol.">
        <title>Genome-scale phylogeny and comparative genomics of the fungal order Sordariales.</title>
        <authorList>
            <person name="Hensen N."/>
            <person name="Bonometti L."/>
            <person name="Westerberg I."/>
            <person name="Brannstrom I.O."/>
            <person name="Guillou S."/>
            <person name="Cros-Aarteil S."/>
            <person name="Calhoun S."/>
            <person name="Haridas S."/>
            <person name="Kuo A."/>
            <person name="Mondo S."/>
            <person name="Pangilinan J."/>
            <person name="Riley R."/>
            <person name="LaButti K."/>
            <person name="Andreopoulos B."/>
            <person name="Lipzen A."/>
            <person name="Chen C."/>
            <person name="Yan M."/>
            <person name="Daum C."/>
            <person name="Ng V."/>
            <person name="Clum A."/>
            <person name="Steindorff A."/>
            <person name="Ohm R.A."/>
            <person name="Martin F."/>
            <person name="Silar P."/>
            <person name="Natvig D.O."/>
            <person name="Lalanne C."/>
            <person name="Gautier V."/>
            <person name="Ament-Velasquez S.L."/>
            <person name="Kruys A."/>
            <person name="Hutchinson M.I."/>
            <person name="Powell A.J."/>
            <person name="Barry K."/>
            <person name="Miller A.N."/>
            <person name="Grigoriev I.V."/>
            <person name="Debuchy R."/>
            <person name="Gladieux P."/>
            <person name="Hiltunen Thoren M."/>
            <person name="Johannesson H."/>
        </authorList>
    </citation>
    <scope>NUCLEOTIDE SEQUENCE</scope>
    <source>
        <strain evidence="1">CBS 532.94</strain>
    </source>
</reference>
<sequence>MSSDASLPLALHLCCELGYGFLTNEQLKPGDRYGPPTTISDLAFIDRYTGRRESTLIFASVLRAFYEHADWSQLHAFFTKRYGPTQILVNRGARKLTAPTDFRYAGREVNSYAGKKITANFKTDPSSVGLPEDLVQQLAVAGRASRERTGRPDPQPIAIGSALSIAFGGGGYMDLVYAGKPPGKYEADIRTEEATGKGGRAQSWKEWAELWSVVADWVYECDATLLENHMFDMPHSYKCHPTDEERMALLRGIKMSRKLLGTDAINAADAVRDVFKQLARGPTKFQGLEWDFLELKIDPHSREKFYTRFGRRDPNAKKTVEDLTKPVALDGRNRPVYDDVGPTELKQCPDTYNGLDWESWMLSIKGGDVIIAITPFQVSPWSMHD</sequence>
<proteinExistence type="predicted"/>
<comment type="caution">
    <text evidence="1">The sequence shown here is derived from an EMBL/GenBank/DDBJ whole genome shotgun (WGS) entry which is preliminary data.</text>
</comment>
<dbReference type="Proteomes" id="UP001303760">
    <property type="component" value="Unassembled WGS sequence"/>
</dbReference>
<dbReference type="AlphaFoldDB" id="A0AAN7H9I8"/>
<protein>
    <submittedName>
        <fullName evidence="1">Uncharacterized protein</fullName>
    </submittedName>
</protein>